<dbReference type="InterPro" id="IPR050272">
    <property type="entry name" value="Isochorismatase-like_hydrls"/>
</dbReference>
<evidence type="ECO:0000313" key="4">
    <source>
        <dbReference type="Proteomes" id="UP001262410"/>
    </source>
</evidence>
<dbReference type="RefSeq" id="WP_309793857.1">
    <property type="nucleotide sequence ID" value="NZ_JAVDPW010000003.1"/>
</dbReference>
<evidence type="ECO:0000313" key="3">
    <source>
        <dbReference type="EMBL" id="MDR6289575.1"/>
    </source>
</evidence>
<dbReference type="PANTHER" id="PTHR43540">
    <property type="entry name" value="PEROXYUREIDOACRYLATE/UREIDOACRYLATE AMIDOHYDROLASE-RELATED"/>
    <property type="match status" value="1"/>
</dbReference>
<name>A0ABU1JPV7_9PROT</name>
<organism evidence="3 4">
    <name type="scientific">Inquilinus ginsengisoli</name>
    <dbReference type="NCBI Taxonomy" id="363840"/>
    <lineage>
        <taxon>Bacteria</taxon>
        <taxon>Pseudomonadati</taxon>
        <taxon>Pseudomonadota</taxon>
        <taxon>Alphaproteobacteria</taxon>
        <taxon>Rhodospirillales</taxon>
        <taxon>Rhodospirillaceae</taxon>
        <taxon>Inquilinus</taxon>
    </lineage>
</organism>
<evidence type="ECO:0000256" key="1">
    <source>
        <dbReference type="ARBA" id="ARBA00022801"/>
    </source>
</evidence>
<protein>
    <submittedName>
        <fullName evidence="3">Ureidoacrylate peracid hydrolase</fullName>
        <ecNumber evidence="3">3.5.1.110</ecNumber>
    </submittedName>
</protein>
<dbReference type="Pfam" id="PF00857">
    <property type="entry name" value="Isochorismatase"/>
    <property type="match status" value="1"/>
</dbReference>
<proteinExistence type="predicted"/>
<keyword evidence="4" id="KW-1185">Reference proteome</keyword>
<sequence length="232" mass="25426">MTVFIPTEPPEVLGARFRERAVDLRRTAVISVDMQNADCAAKKRHGPVPEGAAGDGYRYFYDRLDRVVIPNQQRLHAATRALGIENIYVIIESLTLDGRDRGLDHRISLIHNPRGSWEAQVIDEVAPAGDDIIIRKTASGPFGTTNLDYVLKALGIDHLIVFGVLTDQCVENTVRVGGDLGYLVTMVDDASATYSQARHDHALSAFKGYCRIRSTDALLAELDALARIPSGS</sequence>
<comment type="caution">
    <text evidence="3">The sequence shown here is derived from an EMBL/GenBank/DDBJ whole genome shotgun (WGS) entry which is preliminary data.</text>
</comment>
<gene>
    <name evidence="3" type="ORF">E9232_002090</name>
</gene>
<keyword evidence="1 3" id="KW-0378">Hydrolase</keyword>
<dbReference type="EMBL" id="JAVDPW010000003">
    <property type="protein sequence ID" value="MDR6289575.1"/>
    <property type="molecule type" value="Genomic_DNA"/>
</dbReference>
<dbReference type="PANTHER" id="PTHR43540:SF1">
    <property type="entry name" value="ISOCHORISMATASE HYDROLASE"/>
    <property type="match status" value="1"/>
</dbReference>
<dbReference type="GO" id="GO:0016787">
    <property type="term" value="F:hydrolase activity"/>
    <property type="evidence" value="ECO:0007669"/>
    <property type="project" value="UniProtKB-KW"/>
</dbReference>
<dbReference type="Proteomes" id="UP001262410">
    <property type="component" value="Unassembled WGS sequence"/>
</dbReference>
<dbReference type="CDD" id="cd00431">
    <property type="entry name" value="cysteine_hydrolases"/>
    <property type="match status" value="1"/>
</dbReference>
<feature type="domain" description="Isochorismatase-like" evidence="2">
    <location>
        <begin position="27"/>
        <end position="209"/>
    </location>
</feature>
<accession>A0ABU1JPV7</accession>
<dbReference type="SUPFAM" id="SSF52499">
    <property type="entry name" value="Isochorismatase-like hydrolases"/>
    <property type="match status" value="1"/>
</dbReference>
<evidence type="ECO:0000259" key="2">
    <source>
        <dbReference type="Pfam" id="PF00857"/>
    </source>
</evidence>
<dbReference type="Gene3D" id="3.40.50.850">
    <property type="entry name" value="Isochorismatase-like"/>
    <property type="match status" value="1"/>
</dbReference>
<dbReference type="InterPro" id="IPR036380">
    <property type="entry name" value="Isochorismatase-like_sf"/>
</dbReference>
<dbReference type="EC" id="3.5.1.110" evidence="3"/>
<reference evidence="3 4" key="1">
    <citation type="submission" date="2023-07" db="EMBL/GenBank/DDBJ databases">
        <title>Sorghum-associated microbial communities from plants grown in Nebraska, USA.</title>
        <authorList>
            <person name="Schachtman D."/>
        </authorList>
    </citation>
    <scope>NUCLEOTIDE SEQUENCE [LARGE SCALE GENOMIC DNA]</scope>
    <source>
        <strain evidence="3 4">584</strain>
    </source>
</reference>
<dbReference type="InterPro" id="IPR000868">
    <property type="entry name" value="Isochorismatase-like_dom"/>
</dbReference>